<accession>A0A0F5LWR2</accession>
<dbReference type="GO" id="GO:0003677">
    <property type="term" value="F:DNA binding"/>
    <property type="evidence" value="ECO:0007669"/>
    <property type="project" value="UniProtKB-KW"/>
</dbReference>
<dbReference type="InterPro" id="IPR029016">
    <property type="entry name" value="GAF-like_dom_sf"/>
</dbReference>
<dbReference type="InterPro" id="IPR005471">
    <property type="entry name" value="Tscrpt_reg_IclR_N"/>
</dbReference>
<dbReference type="InterPro" id="IPR014757">
    <property type="entry name" value="Tscrpt_reg_IclR_C"/>
</dbReference>
<protein>
    <submittedName>
        <fullName evidence="6 7">Transcriptional regulator</fullName>
    </submittedName>
</protein>
<evidence type="ECO:0000256" key="3">
    <source>
        <dbReference type="ARBA" id="ARBA00023163"/>
    </source>
</evidence>
<dbReference type="Pfam" id="PF09339">
    <property type="entry name" value="HTH_IclR"/>
    <property type="match status" value="1"/>
</dbReference>
<keyword evidence="2" id="KW-0238">DNA-binding</keyword>
<reference evidence="6 8" key="1">
    <citation type="submission" date="2015-03" db="EMBL/GenBank/DDBJ databases">
        <authorList>
            <person name="Hassan Y.I."/>
            <person name="Lepp D."/>
            <person name="Zhou T."/>
        </authorList>
    </citation>
    <scope>NUCLEOTIDE SEQUENCE [LARGE SCALE GENOMIC DNA]</scope>
    <source>
        <strain evidence="6 8">DSM 17137</strain>
    </source>
</reference>
<evidence type="ECO:0000313" key="9">
    <source>
        <dbReference type="Proteomes" id="UP000184533"/>
    </source>
</evidence>
<feature type="domain" description="IclR-ED" evidence="5">
    <location>
        <begin position="75"/>
        <end position="257"/>
    </location>
</feature>
<evidence type="ECO:0000313" key="8">
    <source>
        <dbReference type="Proteomes" id="UP000033608"/>
    </source>
</evidence>
<dbReference type="Proteomes" id="UP000184533">
    <property type="component" value="Unassembled WGS sequence"/>
</dbReference>
<dbReference type="GO" id="GO:0003700">
    <property type="term" value="F:DNA-binding transcription factor activity"/>
    <property type="evidence" value="ECO:0007669"/>
    <property type="project" value="TreeGrafter"/>
</dbReference>
<dbReference type="InterPro" id="IPR036390">
    <property type="entry name" value="WH_DNA-bd_sf"/>
</dbReference>
<evidence type="ECO:0000256" key="1">
    <source>
        <dbReference type="ARBA" id="ARBA00023015"/>
    </source>
</evidence>
<dbReference type="STRING" id="1121477.SAMN02745223_03678"/>
<dbReference type="Pfam" id="PF01614">
    <property type="entry name" value="IclR_C"/>
    <property type="match status" value="1"/>
</dbReference>
<sequence length="262" mass="28480">MSETRASGDENLKSLNKVAAILDCFSTTHRAMSLADICKQTGYPRSTTHRLLASMREVGLLDQDRERQNYRLGIRLFAYGNIVLANMDLHREARPFAEALGRMTGLSVHLAVFGGERAVVIHRAEPAPGGLTPLNLLENAPMHCTSIGKAILAYQPESVLERIIEAGLPRYTDATITTGAGLRQELQKVRERGYAVDNGEHQPGLRCIGAPIHDQFGRVFASISATGSAMQSPGDREASVAAMVMHHAAQISSHLGYEPTPK</sequence>
<name>A0A0F5LWR2_9HYPH</name>
<reference evidence="7 9" key="2">
    <citation type="submission" date="2016-11" db="EMBL/GenBank/DDBJ databases">
        <authorList>
            <person name="Jaros S."/>
            <person name="Januszkiewicz K."/>
            <person name="Wedrychowicz H."/>
        </authorList>
    </citation>
    <scope>NUCLEOTIDE SEQUENCE [LARGE SCALE GENOMIC DNA]</scope>
    <source>
        <strain evidence="7 9">DSM 17137</strain>
    </source>
</reference>
<dbReference type="InterPro" id="IPR050707">
    <property type="entry name" value="HTH_MetabolicPath_Reg"/>
</dbReference>
<evidence type="ECO:0000256" key="2">
    <source>
        <dbReference type="ARBA" id="ARBA00023125"/>
    </source>
</evidence>
<dbReference type="PANTHER" id="PTHR30136:SF35">
    <property type="entry name" value="HTH-TYPE TRANSCRIPTIONAL REGULATOR RV1719"/>
    <property type="match status" value="1"/>
</dbReference>
<evidence type="ECO:0000259" key="4">
    <source>
        <dbReference type="PROSITE" id="PS51077"/>
    </source>
</evidence>
<keyword evidence="8" id="KW-1185">Reference proteome</keyword>
<dbReference type="PATRIC" id="fig|1121477.3.peg.1882"/>
<dbReference type="PROSITE" id="PS51077">
    <property type="entry name" value="HTH_ICLR"/>
    <property type="match status" value="1"/>
</dbReference>
<dbReference type="PROSITE" id="PS51078">
    <property type="entry name" value="ICLR_ED"/>
    <property type="match status" value="1"/>
</dbReference>
<evidence type="ECO:0000313" key="7">
    <source>
        <dbReference type="EMBL" id="SHF84144.1"/>
    </source>
</evidence>
<proteinExistence type="predicted"/>
<dbReference type="PANTHER" id="PTHR30136">
    <property type="entry name" value="HELIX-TURN-HELIX TRANSCRIPTIONAL REGULATOR, ICLR FAMILY"/>
    <property type="match status" value="1"/>
</dbReference>
<keyword evidence="1" id="KW-0805">Transcription regulation</keyword>
<dbReference type="GO" id="GO:0045892">
    <property type="term" value="P:negative regulation of DNA-templated transcription"/>
    <property type="evidence" value="ECO:0007669"/>
    <property type="project" value="TreeGrafter"/>
</dbReference>
<dbReference type="SUPFAM" id="SSF55781">
    <property type="entry name" value="GAF domain-like"/>
    <property type="match status" value="1"/>
</dbReference>
<dbReference type="EMBL" id="FQVC01000015">
    <property type="protein sequence ID" value="SHF84144.1"/>
    <property type="molecule type" value="Genomic_DNA"/>
</dbReference>
<keyword evidence="3" id="KW-0804">Transcription</keyword>
<dbReference type="EMBL" id="LAJF01000041">
    <property type="protein sequence ID" value="KKB86072.1"/>
    <property type="molecule type" value="Genomic_DNA"/>
</dbReference>
<dbReference type="Gene3D" id="1.10.10.10">
    <property type="entry name" value="Winged helix-like DNA-binding domain superfamily/Winged helix DNA-binding domain"/>
    <property type="match status" value="1"/>
</dbReference>
<dbReference type="Proteomes" id="UP000033608">
    <property type="component" value="Unassembled WGS sequence"/>
</dbReference>
<dbReference type="FunFam" id="1.10.10.10:FF:000056">
    <property type="entry name" value="IclR family transcriptional regulator"/>
    <property type="match status" value="1"/>
</dbReference>
<dbReference type="InterPro" id="IPR036388">
    <property type="entry name" value="WH-like_DNA-bd_sf"/>
</dbReference>
<dbReference type="RefSeq" id="WP_046134025.1">
    <property type="nucleotide sequence ID" value="NZ_FQVC01000015.1"/>
</dbReference>
<dbReference type="AlphaFoldDB" id="A0A0F5LWR2"/>
<organism evidence="6 8">
    <name type="scientific">Devosia limi DSM 17137</name>
    <dbReference type="NCBI Taxonomy" id="1121477"/>
    <lineage>
        <taxon>Bacteria</taxon>
        <taxon>Pseudomonadati</taxon>
        <taxon>Pseudomonadota</taxon>
        <taxon>Alphaproteobacteria</taxon>
        <taxon>Hyphomicrobiales</taxon>
        <taxon>Devosiaceae</taxon>
        <taxon>Devosia</taxon>
    </lineage>
</organism>
<evidence type="ECO:0000259" key="5">
    <source>
        <dbReference type="PROSITE" id="PS51078"/>
    </source>
</evidence>
<evidence type="ECO:0000313" key="6">
    <source>
        <dbReference type="EMBL" id="KKB86072.1"/>
    </source>
</evidence>
<dbReference type="OrthoDB" id="8438735at2"/>
<dbReference type="SUPFAM" id="SSF46785">
    <property type="entry name" value="Winged helix' DNA-binding domain"/>
    <property type="match status" value="1"/>
</dbReference>
<dbReference type="Gene3D" id="3.30.450.40">
    <property type="match status" value="1"/>
</dbReference>
<feature type="domain" description="HTH iclR-type" evidence="4">
    <location>
        <begin position="12"/>
        <end position="74"/>
    </location>
</feature>
<gene>
    <name evidence="7" type="ORF">SAMN02745223_03678</name>
    <name evidence="6" type="ORF">VW29_04070</name>
</gene>
<dbReference type="SMART" id="SM00346">
    <property type="entry name" value="HTH_ICLR"/>
    <property type="match status" value="1"/>
</dbReference>